<name>A0ABN9DF39_9NEOB</name>
<reference evidence="2" key="1">
    <citation type="submission" date="2023-05" db="EMBL/GenBank/DDBJ databases">
        <authorList>
            <person name="Stuckert A."/>
        </authorList>
    </citation>
    <scope>NUCLEOTIDE SEQUENCE</scope>
</reference>
<gene>
    <name evidence="2" type="ORF">SPARVUS_LOCUS7209774</name>
</gene>
<evidence type="ECO:0000313" key="2">
    <source>
        <dbReference type="EMBL" id="CAI9571226.1"/>
    </source>
</evidence>
<protein>
    <submittedName>
        <fullName evidence="2">Uncharacterized protein</fullName>
    </submittedName>
</protein>
<keyword evidence="3" id="KW-1185">Reference proteome</keyword>
<evidence type="ECO:0000313" key="3">
    <source>
        <dbReference type="Proteomes" id="UP001162483"/>
    </source>
</evidence>
<feature type="region of interest" description="Disordered" evidence="1">
    <location>
        <begin position="1"/>
        <end position="100"/>
    </location>
</feature>
<sequence>MSACEEDSAVPAHRAPQPLSLAPDLAQAHPLLDISLTPDKGGGILRREPSGRKKGPRQVRFDVDEEASEEAAFPGSLAAPQNTQQRGVEAGSAGPGTEGV</sequence>
<accession>A0ABN9DF39</accession>
<organism evidence="2 3">
    <name type="scientific">Staurois parvus</name>
    <dbReference type="NCBI Taxonomy" id="386267"/>
    <lineage>
        <taxon>Eukaryota</taxon>
        <taxon>Metazoa</taxon>
        <taxon>Chordata</taxon>
        <taxon>Craniata</taxon>
        <taxon>Vertebrata</taxon>
        <taxon>Euteleostomi</taxon>
        <taxon>Amphibia</taxon>
        <taxon>Batrachia</taxon>
        <taxon>Anura</taxon>
        <taxon>Neobatrachia</taxon>
        <taxon>Ranoidea</taxon>
        <taxon>Ranidae</taxon>
        <taxon>Staurois</taxon>
    </lineage>
</organism>
<proteinExistence type="predicted"/>
<dbReference type="EMBL" id="CATNWA010014388">
    <property type="protein sequence ID" value="CAI9571226.1"/>
    <property type="molecule type" value="Genomic_DNA"/>
</dbReference>
<comment type="caution">
    <text evidence="2">The sequence shown here is derived from an EMBL/GenBank/DDBJ whole genome shotgun (WGS) entry which is preliminary data.</text>
</comment>
<evidence type="ECO:0000256" key="1">
    <source>
        <dbReference type="SAM" id="MobiDB-lite"/>
    </source>
</evidence>
<dbReference type="Proteomes" id="UP001162483">
    <property type="component" value="Unassembled WGS sequence"/>
</dbReference>